<dbReference type="Gene3D" id="3.40.50.1820">
    <property type="entry name" value="alpha/beta hydrolase"/>
    <property type="match status" value="1"/>
</dbReference>
<dbReference type="InterPro" id="IPR029058">
    <property type="entry name" value="AB_hydrolase_fold"/>
</dbReference>
<dbReference type="KEGG" id="bsan:CHH28_03215"/>
<dbReference type="RefSeq" id="WP_094058952.1">
    <property type="nucleotide sequence ID" value="NZ_CP022530.1"/>
</dbReference>
<gene>
    <name evidence="1" type="ORF">CHH28_03215</name>
</gene>
<organism evidence="1 2">
    <name type="scientific">Bacterioplanes sanyensis</name>
    <dbReference type="NCBI Taxonomy" id="1249553"/>
    <lineage>
        <taxon>Bacteria</taxon>
        <taxon>Pseudomonadati</taxon>
        <taxon>Pseudomonadota</taxon>
        <taxon>Gammaproteobacteria</taxon>
        <taxon>Oceanospirillales</taxon>
        <taxon>Oceanospirillaceae</taxon>
        <taxon>Bacterioplanes</taxon>
    </lineage>
</organism>
<dbReference type="InterPro" id="IPR008886">
    <property type="entry name" value="UPF0227/Esterase_YqiA"/>
</dbReference>
<accession>A0A222FHN3</accession>
<evidence type="ECO:0000313" key="1">
    <source>
        <dbReference type="EMBL" id="ASP37743.1"/>
    </source>
</evidence>
<dbReference type="Pfam" id="PF05728">
    <property type="entry name" value="UPF0227"/>
    <property type="match status" value="1"/>
</dbReference>
<dbReference type="PANTHER" id="PTHR35602:SF3">
    <property type="entry name" value="ESTERASE YQIA"/>
    <property type="match status" value="1"/>
</dbReference>
<keyword evidence="2" id="KW-1185">Reference proteome</keyword>
<dbReference type="PANTHER" id="PTHR35602">
    <property type="entry name" value="ESTERASE YQIA-RELATED"/>
    <property type="match status" value="1"/>
</dbReference>
<sequence>MALPVCLYLHGFLSSPHSLKAQQVHDWYEQHHCPHRLSIPTLPFAPEQAMAVAEAELQRLLEEHPNTPVLIIGSSLGGYYATWLAEHYPCSAALINPAVRPFDLFADYLGPNTHFHTGEVHHLETEHIDQLRRFYCPQLQYPQRCLLLLQTGDETLDYRLAAHYYRNSPAWLEGGGDHSFVNFVQRLPMLMQFSQR</sequence>
<protein>
    <submittedName>
        <fullName evidence="1">Esterase</fullName>
    </submittedName>
</protein>
<name>A0A222FHN3_9GAMM</name>
<dbReference type="SUPFAM" id="SSF53474">
    <property type="entry name" value="alpha/beta-Hydrolases"/>
    <property type="match status" value="1"/>
</dbReference>
<dbReference type="EMBL" id="CP022530">
    <property type="protein sequence ID" value="ASP37743.1"/>
    <property type="molecule type" value="Genomic_DNA"/>
</dbReference>
<reference evidence="1 2" key="1">
    <citation type="submission" date="2017-07" db="EMBL/GenBank/DDBJ databases">
        <title>Annotated genome sequence of Bacterioplanes sanyensis isolated from Red Sea.</title>
        <authorList>
            <person name="Rehman Z.U."/>
        </authorList>
    </citation>
    <scope>NUCLEOTIDE SEQUENCE [LARGE SCALE GENOMIC DNA]</scope>
    <source>
        <strain evidence="1 2">NV9</strain>
    </source>
</reference>
<evidence type="ECO:0000313" key="2">
    <source>
        <dbReference type="Proteomes" id="UP000202440"/>
    </source>
</evidence>
<dbReference type="Proteomes" id="UP000202440">
    <property type="component" value="Chromosome"/>
</dbReference>
<dbReference type="AlphaFoldDB" id="A0A222FHN3"/>
<proteinExistence type="predicted"/>
<dbReference type="OrthoDB" id="9814831at2"/>